<evidence type="ECO:0000256" key="5">
    <source>
        <dbReference type="ARBA" id="ARBA00023049"/>
    </source>
</evidence>
<gene>
    <name evidence="7" type="ORF">HON47_04425</name>
</gene>
<evidence type="ECO:0000256" key="1">
    <source>
        <dbReference type="ARBA" id="ARBA00022670"/>
    </source>
</evidence>
<accession>A0A8T5GFN4</accession>
<keyword evidence="5" id="KW-0482">Metalloprotease</keyword>
<proteinExistence type="predicted"/>
<evidence type="ECO:0000256" key="4">
    <source>
        <dbReference type="ARBA" id="ARBA00022833"/>
    </source>
</evidence>
<evidence type="ECO:0000259" key="6">
    <source>
        <dbReference type="Pfam" id="PF14464"/>
    </source>
</evidence>
<dbReference type="GO" id="GO:0008237">
    <property type="term" value="F:metallopeptidase activity"/>
    <property type="evidence" value="ECO:0007669"/>
    <property type="project" value="UniProtKB-KW"/>
</dbReference>
<feature type="domain" description="JAB" evidence="6">
    <location>
        <begin position="8"/>
        <end position="90"/>
    </location>
</feature>
<keyword evidence="4" id="KW-0862">Zinc</keyword>
<dbReference type="Proteomes" id="UP000722459">
    <property type="component" value="Unassembled WGS sequence"/>
</dbReference>
<dbReference type="Gene3D" id="3.40.140.10">
    <property type="entry name" value="Cytidine Deaminase, domain 2"/>
    <property type="match status" value="1"/>
</dbReference>
<evidence type="ECO:0000256" key="3">
    <source>
        <dbReference type="ARBA" id="ARBA00022801"/>
    </source>
</evidence>
<evidence type="ECO:0000256" key="2">
    <source>
        <dbReference type="ARBA" id="ARBA00022723"/>
    </source>
</evidence>
<dbReference type="GO" id="GO:0046872">
    <property type="term" value="F:metal ion binding"/>
    <property type="evidence" value="ECO:0007669"/>
    <property type="project" value="UniProtKB-KW"/>
</dbReference>
<comment type="caution">
    <text evidence="7">The sequence shown here is derived from an EMBL/GenBank/DDBJ whole genome shotgun (WGS) entry which is preliminary data.</text>
</comment>
<dbReference type="Pfam" id="PF14464">
    <property type="entry name" value="Prok-JAB"/>
    <property type="match status" value="1"/>
</dbReference>
<name>A0A8T5GFN4_9ARCH</name>
<reference evidence="7" key="1">
    <citation type="journal article" date="2021" name="ISME J.">
        <title>Mercury methylation by metabolically versatile and cosmopolitan marine bacteria.</title>
        <authorList>
            <person name="Lin H."/>
            <person name="Ascher D.B."/>
            <person name="Myung Y."/>
            <person name="Lamborg C.H."/>
            <person name="Hallam S.J."/>
            <person name="Gionfriddo C.M."/>
            <person name="Holt K.E."/>
            <person name="Moreau J.W."/>
        </authorList>
    </citation>
    <scope>NUCLEOTIDE SEQUENCE</scope>
    <source>
        <strain evidence="7">SI075_bin30</strain>
    </source>
</reference>
<keyword evidence="1" id="KW-0645">Protease</keyword>
<dbReference type="InterPro" id="IPR028090">
    <property type="entry name" value="JAB_dom_prok"/>
</dbReference>
<evidence type="ECO:0000313" key="7">
    <source>
        <dbReference type="EMBL" id="MBT4870795.1"/>
    </source>
</evidence>
<organism evidence="7 8">
    <name type="scientific">Candidatus Iainarchaeum sp</name>
    <dbReference type="NCBI Taxonomy" id="3101447"/>
    <lineage>
        <taxon>Archaea</taxon>
        <taxon>Candidatus Iainarchaeota</taxon>
        <taxon>Candidatus Iainarchaeia</taxon>
        <taxon>Candidatus Iainarchaeales</taxon>
        <taxon>Candidatus Iainarchaeaceae</taxon>
        <taxon>Candidatus Iainarchaeum</taxon>
    </lineage>
</organism>
<dbReference type="EMBL" id="JABJNZ010000057">
    <property type="protein sequence ID" value="MBT4870795.1"/>
    <property type="molecule type" value="Genomic_DNA"/>
</dbReference>
<evidence type="ECO:0000313" key="8">
    <source>
        <dbReference type="Proteomes" id="UP000722459"/>
    </source>
</evidence>
<protein>
    <recommendedName>
        <fullName evidence="6">JAB domain-containing protein</fullName>
    </recommendedName>
</protein>
<sequence length="118" mass="13403">MWKLKQTLLEDLFEASNKYYPDEFMCFLSGNKKTKTIEEIVFLPNNSGNNFASIWEGVIPLDDTILGSVHSHPTGRASPSSADKHFFLKYELNLIISLSENKIGFFDNTGKQIDVEIL</sequence>
<keyword evidence="3" id="KW-0378">Hydrolase</keyword>
<dbReference type="AlphaFoldDB" id="A0A8T5GFN4"/>
<dbReference type="GO" id="GO:0006508">
    <property type="term" value="P:proteolysis"/>
    <property type="evidence" value="ECO:0007669"/>
    <property type="project" value="UniProtKB-KW"/>
</dbReference>
<dbReference type="SUPFAM" id="SSF102712">
    <property type="entry name" value="JAB1/MPN domain"/>
    <property type="match status" value="1"/>
</dbReference>
<keyword evidence="2" id="KW-0479">Metal-binding</keyword>